<feature type="compositionally biased region" description="Basic residues" evidence="1">
    <location>
        <begin position="180"/>
        <end position="193"/>
    </location>
</feature>
<evidence type="ECO:0000313" key="4">
    <source>
        <dbReference type="Proteomes" id="UP000268623"/>
    </source>
</evidence>
<evidence type="ECO:0000256" key="1">
    <source>
        <dbReference type="SAM" id="MobiDB-lite"/>
    </source>
</evidence>
<gene>
    <name evidence="3" type="ORF">D1O30_20315</name>
</gene>
<organism evidence="3 4">
    <name type="scientific">Methylocystis hirsuta</name>
    <dbReference type="NCBI Taxonomy" id="369798"/>
    <lineage>
        <taxon>Bacteria</taxon>
        <taxon>Pseudomonadati</taxon>
        <taxon>Pseudomonadota</taxon>
        <taxon>Alphaproteobacteria</taxon>
        <taxon>Hyphomicrobiales</taxon>
        <taxon>Methylocystaceae</taxon>
        <taxon>Methylocystis</taxon>
    </lineage>
</organism>
<dbReference type="EMBL" id="QWDD01000003">
    <property type="protein sequence ID" value="RNJ48165.1"/>
    <property type="molecule type" value="Genomic_DNA"/>
</dbReference>
<dbReference type="AlphaFoldDB" id="A0A3M9XK67"/>
<dbReference type="Gene3D" id="3.40.630.10">
    <property type="entry name" value="Zn peptidases"/>
    <property type="match status" value="1"/>
</dbReference>
<comment type="caution">
    <text evidence="3">The sequence shown here is derived from an EMBL/GenBank/DDBJ whole genome shotgun (WGS) entry which is preliminary data.</text>
</comment>
<dbReference type="SUPFAM" id="SSF53187">
    <property type="entry name" value="Zn-dependent exopeptidases"/>
    <property type="match status" value="1"/>
</dbReference>
<protein>
    <recommendedName>
        <fullName evidence="2">Peptidase M28 domain-containing protein</fullName>
    </recommendedName>
</protein>
<evidence type="ECO:0000259" key="2">
    <source>
        <dbReference type="Pfam" id="PF04389"/>
    </source>
</evidence>
<feature type="domain" description="Peptidase M28" evidence="2">
    <location>
        <begin position="71"/>
        <end position="106"/>
    </location>
</feature>
<accession>A0A3M9XK67</accession>
<proteinExistence type="predicted"/>
<keyword evidence="4" id="KW-1185">Reference proteome</keyword>
<feature type="compositionally biased region" description="Basic and acidic residues" evidence="1">
    <location>
        <begin position="156"/>
        <end position="167"/>
    </location>
</feature>
<feature type="region of interest" description="Disordered" evidence="1">
    <location>
        <begin position="139"/>
        <end position="193"/>
    </location>
</feature>
<sequence length="193" mass="21880">METEAQASMQNLRAHVEQLAGEIGERNIYHPRALQAVASYIERQWEQWGYVVERLAYEVSGVRCLNLEITRSGGARQREILLMGAHCDTVMGSPGANDNASGVSAVRIHPLVRISVFAPRVDIIFENFGARFRAQTSKLRTPAAPRARRRRARQIACDRRVDRRGEGAESYPPRFSQRWRDRRGARRANKAAP</sequence>
<name>A0A3M9XK67_9HYPH</name>
<evidence type="ECO:0000313" key="3">
    <source>
        <dbReference type="EMBL" id="RNJ48165.1"/>
    </source>
</evidence>
<dbReference type="InterPro" id="IPR007484">
    <property type="entry name" value="Peptidase_M28"/>
</dbReference>
<reference evidence="3 4" key="1">
    <citation type="submission" date="2018-08" db="EMBL/GenBank/DDBJ databases">
        <title>Genome sequence of Methylocystis hirsuta CSC1, a methanotroph able to accumulate PHAs.</title>
        <authorList>
            <person name="Bordel S."/>
            <person name="Rodriguez E."/>
            <person name="Gancedo J."/>
            <person name="Munoz R."/>
        </authorList>
    </citation>
    <scope>NUCLEOTIDE SEQUENCE [LARGE SCALE GENOMIC DNA]</scope>
    <source>
        <strain evidence="3 4">CSC1</strain>
    </source>
</reference>
<dbReference type="Pfam" id="PF04389">
    <property type="entry name" value="Peptidase_M28"/>
    <property type="match status" value="1"/>
</dbReference>
<dbReference type="Proteomes" id="UP000268623">
    <property type="component" value="Unassembled WGS sequence"/>
</dbReference>